<protein>
    <submittedName>
        <fullName evidence="2">Uncharacterized protein</fullName>
    </submittedName>
</protein>
<feature type="compositionally biased region" description="Acidic residues" evidence="1">
    <location>
        <begin position="309"/>
        <end position="318"/>
    </location>
</feature>
<reference evidence="2" key="2">
    <citation type="submission" date="2020-06" db="EMBL/GenBank/DDBJ databases">
        <title>Helianthus annuus Genome sequencing and assembly Release 2.</title>
        <authorList>
            <person name="Gouzy J."/>
            <person name="Langlade N."/>
            <person name="Munos S."/>
        </authorList>
    </citation>
    <scope>NUCLEOTIDE SEQUENCE</scope>
    <source>
        <tissue evidence="2">Leaves</tissue>
    </source>
</reference>
<feature type="region of interest" description="Disordered" evidence="1">
    <location>
        <begin position="209"/>
        <end position="248"/>
    </location>
</feature>
<feature type="compositionally biased region" description="Basic and acidic residues" evidence="1">
    <location>
        <begin position="237"/>
        <end position="248"/>
    </location>
</feature>
<comment type="caution">
    <text evidence="2">The sequence shown here is derived from an EMBL/GenBank/DDBJ whole genome shotgun (WGS) entry which is preliminary data.</text>
</comment>
<gene>
    <name evidence="2" type="ORF">HanXRQr2_Chr08g0349971</name>
</gene>
<proteinExistence type="predicted"/>
<name>A0A9K3NDN9_HELAN</name>
<accession>A0A9K3NDN9</accession>
<dbReference type="Proteomes" id="UP000215914">
    <property type="component" value="Unassembled WGS sequence"/>
</dbReference>
<organism evidence="2 3">
    <name type="scientific">Helianthus annuus</name>
    <name type="common">Common sunflower</name>
    <dbReference type="NCBI Taxonomy" id="4232"/>
    <lineage>
        <taxon>Eukaryota</taxon>
        <taxon>Viridiplantae</taxon>
        <taxon>Streptophyta</taxon>
        <taxon>Embryophyta</taxon>
        <taxon>Tracheophyta</taxon>
        <taxon>Spermatophyta</taxon>
        <taxon>Magnoliopsida</taxon>
        <taxon>eudicotyledons</taxon>
        <taxon>Gunneridae</taxon>
        <taxon>Pentapetalae</taxon>
        <taxon>asterids</taxon>
        <taxon>campanulids</taxon>
        <taxon>Asterales</taxon>
        <taxon>Asteraceae</taxon>
        <taxon>Asteroideae</taxon>
        <taxon>Heliantheae alliance</taxon>
        <taxon>Heliantheae</taxon>
        <taxon>Helianthus</taxon>
    </lineage>
</organism>
<dbReference type="Gramene" id="mRNA:HanXRQr2_Chr08g0349971">
    <property type="protein sequence ID" value="mRNA:HanXRQr2_Chr08g0349971"/>
    <property type="gene ID" value="HanXRQr2_Chr08g0349971"/>
</dbReference>
<evidence type="ECO:0000256" key="1">
    <source>
        <dbReference type="SAM" id="MobiDB-lite"/>
    </source>
</evidence>
<feature type="compositionally biased region" description="Basic residues" evidence="1">
    <location>
        <begin position="215"/>
        <end position="228"/>
    </location>
</feature>
<dbReference type="PANTHER" id="PTHR31099:SF49">
    <property type="entry name" value="MYOSIN HEAVY CHAIN-LIKE PROTEIN"/>
    <property type="match status" value="1"/>
</dbReference>
<dbReference type="PANTHER" id="PTHR31099">
    <property type="entry name" value="OS06G0165300 PROTEIN"/>
    <property type="match status" value="1"/>
</dbReference>
<evidence type="ECO:0000313" key="3">
    <source>
        <dbReference type="Proteomes" id="UP000215914"/>
    </source>
</evidence>
<dbReference type="AlphaFoldDB" id="A0A9K3NDN9"/>
<reference evidence="2" key="1">
    <citation type="journal article" date="2017" name="Nature">
        <title>The sunflower genome provides insights into oil metabolism, flowering and Asterid evolution.</title>
        <authorList>
            <person name="Badouin H."/>
            <person name="Gouzy J."/>
            <person name="Grassa C.J."/>
            <person name="Murat F."/>
            <person name="Staton S.E."/>
            <person name="Cottret L."/>
            <person name="Lelandais-Briere C."/>
            <person name="Owens G.L."/>
            <person name="Carrere S."/>
            <person name="Mayjonade B."/>
            <person name="Legrand L."/>
            <person name="Gill N."/>
            <person name="Kane N.C."/>
            <person name="Bowers J.E."/>
            <person name="Hubner S."/>
            <person name="Bellec A."/>
            <person name="Berard A."/>
            <person name="Berges H."/>
            <person name="Blanchet N."/>
            <person name="Boniface M.C."/>
            <person name="Brunel D."/>
            <person name="Catrice O."/>
            <person name="Chaidir N."/>
            <person name="Claudel C."/>
            <person name="Donnadieu C."/>
            <person name="Faraut T."/>
            <person name="Fievet G."/>
            <person name="Helmstetter N."/>
            <person name="King M."/>
            <person name="Knapp S.J."/>
            <person name="Lai Z."/>
            <person name="Le Paslier M.C."/>
            <person name="Lippi Y."/>
            <person name="Lorenzon L."/>
            <person name="Mandel J.R."/>
            <person name="Marage G."/>
            <person name="Marchand G."/>
            <person name="Marquand E."/>
            <person name="Bret-Mestries E."/>
            <person name="Morien E."/>
            <person name="Nambeesan S."/>
            <person name="Nguyen T."/>
            <person name="Pegot-Espagnet P."/>
            <person name="Pouilly N."/>
            <person name="Raftis F."/>
            <person name="Sallet E."/>
            <person name="Schiex T."/>
            <person name="Thomas J."/>
            <person name="Vandecasteele C."/>
            <person name="Vares D."/>
            <person name="Vear F."/>
            <person name="Vautrin S."/>
            <person name="Crespi M."/>
            <person name="Mangin B."/>
            <person name="Burke J.M."/>
            <person name="Salse J."/>
            <person name="Munos S."/>
            <person name="Vincourt P."/>
            <person name="Rieseberg L.H."/>
            <person name="Langlade N.B."/>
        </authorList>
    </citation>
    <scope>NUCLEOTIDE SEQUENCE</scope>
    <source>
        <tissue evidence="2">Leaves</tissue>
    </source>
</reference>
<feature type="region of interest" description="Disordered" evidence="1">
    <location>
        <begin position="273"/>
        <end position="372"/>
    </location>
</feature>
<sequence>MGFYSFGLRAAKKILINPPNSFHDWKMKFFFIREEVISITVIFRESDKIEKEELPIPKTADWYMRLLATPNMIFGEQVLVAAGMSDKRPERSKEVHVLMFNGEVAQLYQAAFPTFGGAMAVRPLEASEVYWYEQIKAHFLYPPVGIFANSPTATEGAQLPKPRPLRGVTSARKEILYLSSEESVGSSHEGLSSWSNIFVGVLRDLGIDPEEKPKKAPAKKKTTSRKKVTVNTSATSKKAEGSRTIPEKGTLRFRESNLEDYVVASDSLEGLSRIGEKKKSSAAASKSSGGTGSKAPESGTTLSSLHKEEEEEEAEEEEGARLVTSKRSRKETAAGDTPPPQKAAATQVIGKQGSLRNHYKFSPGTEEGCGDG</sequence>
<keyword evidence="3" id="KW-1185">Reference proteome</keyword>
<dbReference type="EMBL" id="MNCJ02000323">
    <property type="protein sequence ID" value="KAF5796311.1"/>
    <property type="molecule type" value="Genomic_DNA"/>
</dbReference>
<evidence type="ECO:0000313" key="2">
    <source>
        <dbReference type="EMBL" id="KAF5796311.1"/>
    </source>
</evidence>